<evidence type="ECO:0000256" key="1">
    <source>
        <dbReference type="ARBA" id="ARBA00004127"/>
    </source>
</evidence>
<dbReference type="Pfam" id="PF01529">
    <property type="entry name" value="DHHC"/>
    <property type="match status" value="1"/>
</dbReference>
<feature type="region of interest" description="Disordered" evidence="12">
    <location>
        <begin position="198"/>
        <end position="283"/>
    </location>
</feature>
<organism evidence="14 15">
    <name type="scientific">Acrodontium crateriforme</name>
    <dbReference type="NCBI Taxonomy" id="150365"/>
    <lineage>
        <taxon>Eukaryota</taxon>
        <taxon>Fungi</taxon>
        <taxon>Dikarya</taxon>
        <taxon>Ascomycota</taxon>
        <taxon>Pezizomycotina</taxon>
        <taxon>Dothideomycetes</taxon>
        <taxon>Dothideomycetidae</taxon>
        <taxon>Mycosphaerellales</taxon>
        <taxon>Teratosphaeriaceae</taxon>
        <taxon>Acrodontium</taxon>
    </lineage>
</organism>
<dbReference type="GO" id="GO:0005794">
    <property type="term" value="C:Golgi apparatus"/>
    <property type="evidence" value="ECO:0007669"/>
    <property type="project" value="TreeGrafter"/>
</dbReference>
<dbReference type="AlphaFoldDB" id="A0AAQ3RAU6"/>
<keyword evidence="3 11" id="KW-0812">Transmembrane</keyword>
<feature type="compositionally biased region" description="Low complexity" evidence="12">
    <location>
        <begin position="229"/>
        <end position="248"/>
    </location>
</feature>
<dbReference type="GO" id="GO:0006612">
    <property type="term" value="P:protein targeting to membrane"/>
    <property type="evidence" value="ECO:0007669"/>
    <property type="project" value="TreeGrafter"/>
</dbReference>
<feature type="transmembrane region" description="Helical" evidence="11">
    <location>
        <begin position="340"/>
        <end position="361"/>
    </location>
</feature>
<keyword evidence="4 11" id="KW-1133">Transmembrane helix</keyword>
<evidence type="ECO:0000313" key="14">
    <source>
        <dbReference type="EMBL" id="WPH01635.1"/>
    </source>
</evidence>
<gene>
    <name evidence="14" type="ORF">R9X50_00448500</name>
</gene>
<evidence type="ECO:0000256" key="6">
    <source>
        <dbReference type="ARBA" id="ARBA00023139"/>
    </source>
</evidence>
<evidence type="ECO:0000256" key="11">
    <source>
        <dbReference type="RuleBase" id="RU079119"/>
    </source>
</evidence>
<feature type="transmembrane region" description="Helical" evidence="11">
    <location>
        <begin position="520"/>
        <end position="543"/>
    </location>
</feature>
<feature type="compositionally biased region" description="Low complexity" evidence="12">
    <location>
        <begin position="69"/>
        <end position="97"/>
    </location>
</feature>
<evidence type="ECO:0000256" key="4">
    <source>
        <dbReference type="ARBA" id="ARBA00022989"/>
    </source>
</evidence>
<keyword evidence="8 11" id="KW-0012">Acyltransferase</keyword>
<dbReference type="PANTHER" id="PTHR22883:SF43">
    <property type="entry name" value="PALMITOYLTRANSFERASE APP"/>
    <property type="match status" value="1"/>
</dbReference>
<dbReference type="Proteomes" id="UP001303373">
    <property type="component" value="Chromosome 6"/>
</dbReference>
<name>A0AAQ3RAU6_9PEZI</name>
<evidence type="ECO:0000256" key="10">
    <source>
        <dbReference type="ARBA" id="ARBA00048048"/>
    </source>
</evidence>
<keyword evidence="6" id="KW-0564">Palmitate</keyword>
<reference evidence="14 15" key="1">
    <citation type="submission" date="2023-11" db="EMBL/GenBank/DDBJ databases">
        <title>An acidophilic fungus is an integral part of prey digestion in a carnivorous sundew plant.</title>
        <authorList>
            <person name="Tsai I.J."/>
        </authorList>
    </citation>
    <scope>NUCLEOTIDE SEQUENCE [LARGE SCALE GENOMIC DNA]</scope>
    <source>
        <strain evidence="14">169a</strain>
    </source>
</reference>
<proteinExistence type="inferred from homology"/>
<keyword evidence="2 11" id="KW-0808">Transferase</keyword>
<feature type="region of interest" description="Disordered" evidence="12">
    <location>
        <begin position="401"/>
        <end position="421"/>
    </location>
</feature>
<dbReference type="InterPro" id="IPR001594">
    <property type="entry name" value="Palmitoyltrfase_DHHC"/>
</dbReference>
<evidence type="ECO:0000256" key="8">
    <source>
        <dbReference type="ARBA" id="ARBA00023315"/>
    </source>
</evidence>
<dbReference type="EMBL" id="CP138585">
    <property type="protein sequence ID" value="WPH01635.1"/>
    <property type="molecule type" value="Genomic_DNA"/>
</dbReference>
<dbReference type="PROSITE" id="PS50216">
    <property type="entry name" value="DHHC"/>
    <property type="match status" value="1"/>
</dbReference>
<feature type="transmembrane region" description="Helical" evidence="11">
    <location>
        <begin position="310"/>
        <end position="334"/>
    </location>
</feature>
<feature type="compositionally biased region" description="Basic and acidic residues" evidence="12">
    <location>
        <begin position="408"/>
        <end position="421"/>
    </location>
</feature>
<evidence type="ECO:0000256" key="2">
    <source>
        <dbReference type="ARBA" id="ARBA00022679"/>
    </source>
</evidence>
<evidence type="ECO:0000256" key="3">
    <source>
        <dbReference type="ARBA" id="ARBA00022692"/>
    </source>
</evidence>
<protein>
    <recommendedName>
        <fullName evidence="11">Palmitoyltransferase</fullName>
        <ecNumber evidence="11">2.3.1.225</ecNumber>
    </recommendedName>
</protein>
<sequence length="660" mass="72815">MADPTEIMSDGGDDFASARERQSDVYTMTGIVGDSGLPPSRPATNVSSPRGALLRQSNRKAGGVSGTRAGNSNSGSTAGSPSTHSRPTSPSSPMSKTHIPSIAAQGFSRPMSSLMLQAERIRPLTSTPTAKRTRDDDEVRRHRYSNASLSTLREANRTHDDEIPPLPPSRGTMTSTRHDGGAYAEAYTAGSLISNGSAHGSAAPLRTHQGQSSLPIDLKPEKRNSSKSLRASLGLSSQRLGQLGLDQRPSPRQHEILPSDPSSSNDDEKHSIGGRAARSKPKNGKNYEYFAGNMLFFVQGRCLNTKARPLNLVTLGLTALPGALFFVFSAPWLWQNVSPALPIVFAYVFFISISSFFHAAFSDPGILPRNMHPHPPNPEEENDPLAVGPPTTAWVMVKTFPSQKRSKSRDGNSLEAQRGDETAMEVPTKYCKSCNIWRPPRAHHCRVCDACIETQDHHCVWLNNCVGRRNYRFFFSYVGSATLMAILLAVFSLTHVILYAQNHNIGFGESLTGRTQERVAFAMFLYTIVAAPYPGSLFFYHIFLTSRGETTREYLNSHKFLPKDRYRPFSQSSAFQNLLSTVTRPRTPTYLQFKEKYTPGDARLGHVQPKKQRKRELKERYSTQQNGGKHGTELSQLQPPTKLQAKDAGGLDHFNSTPRL</sequence>
<keyword evidence="15" id="KW-1185">Reference proteome</keyword>
<feature type="transmembrane region" description="Helical" evidence="11">
    <location>
        <begin position="474"/>
        <end position="500"/>
    </location>
</feature>
<comment type="catalytic activity">
    <reaction evidence="10 11">
        <text>L-cysteinyl-[protein] + hexadecanoyl-CoA = S-hexadecanoyl-L-cysteinyl-[protein] + CoA</text>
        <dbReference type="Rhea" id="RHEA:36683"/>
        <dbReference type="Rhea" id="RHEA-COMP:10131"/>
        <dbReference type="Rhea" id="RHEA-COMP:11032"/>
        <dbReference type="ChEBI" id="CHEBI:29950"/>
        <dbReference type="ChEBI" id="CHEBI:57287"/>
        <dbReference type="ChEBI" id="CHEBI:57379"/>
        <dbReference type="ChEBI" id="CHEBI:74151"/>
        <dbReference type="EC" id="2.3.1.225"/>
    </reaction>
</comment>
<evidence type="ECO:0000259" key="13">
    <source>
        <dbReference type="Pfam" id="PF01529"/>
    </source>
</evidence>
<feature type="region of interest" description="Disordered" evidence="12">
    <location>
        <begin position="1"/>
        <end position="98"/>
    </location>
</feature>
<keyword evidence="7" id="KW-0449">Lipoprotein</keyword>
<evidence type="ECO:0000256" key="9">
    <source>
        <dbReference type="ARBA" id="ARBA00023463"/>
    </source>
</evidence>
<evidence type="ECO:0000256" key="12">
    <source>
        <dbReference type="SAM" id="MobiDB-lite"/>
    </source>
</evidence>
<dbReference type="InterPro" id="IPR039859">
    <property type="entry name" value="PFA4/ZDH16/20/ERF2-like"/>
</dbReference>
<evidence type="ECO:0000256" key="7">
    <source>
        <dbReference type="ARBA" id="ARBA00023288"/>
    </source>
</evidence>
<evidence type="ECO:0000256" key="5">
    <source>
        <dbReference type="ARBA" id="ARBA00023136"/>
    </source>
</evidence>
<accession>A0AAQ3RAU6</accession>
<feature type="region of interest" description="Disordered" evidence="12">
    <location>
        <begin position="601"/>
        <end position="660"/>
    </location>
</feature>
<comment type="subcellular location">
    <subcellularLocation>
        <location evidence="1">Endomembrane system</location>
        <topology evidence="1">Multi-pass membrane protein</topology>
    </subcellularLocation>
</comment>
<feature type="region of interest" description="Disordered" evidence="12">
    <location>
        <begin position="119"/>
        <end position="178"/>
    </location>
</feature>
<dbReference type="GO" id="GO:0019706">
    <property type="term" value="F:protein-cysteine S-palmitoyltransferase activity"/>
    <property type="evidence" value="ECO:0007669"/>
    <property type="project" value="UniProtKB-EC"/>
</dbReference>
<comment type="similarity">
    <text evidence="9">Belongs to the DHHC palmitoyltransferase family. ERF2/ZDHHC9 subfamily.</text>
</comment>
<feature type="compositionally biased region" description="Polar residues" evidence="12">
    <location>
        <begin position="622"/>
        <end position="641"/>
    </location>
</feature>
<dbReference type="GO" id="GO:0005783">
    <property type="term" value="C:endoplasmic reticulum"/>
    <property type="evidence" value="ECO:0007669"/>
    <property type="project" value="TreeGrafter"/>
</dbReference>
<evidence type="ECO:0000313" key="15">
    <source>
        <dbReference type="Proteomes" id="UP001303373"/>
    </source>
</evidence>
<dbReference type="PANTHER" id="PTHR22883">
    <property type="entry name" value="ZINC FINGER DHHC DOMAIN CONTAINING PROTEIN"/>
    <property type="match status" value="1"/>
</dbReference>
<dbReference type="EC" id="2.3.1.225" evidence="11"/>
<comment type="domain">
    <text evidence="11">The DHHC domain is required for palmitoyltransferase activity.</text>
</comment>
<keyword evidence="5 11" id="KW-0472">Membrane</keyword>
<feature type="domain" description="Palmitoyltransferase DHHC" evidence="13">
    <location>
        <begin position="428"/>
        <end position="557"/>
    </location>
</feature>